<dbReference type="AlphaFoldDB" id="A0A2H0DVU9"/>
<reference evidence="2 3" key="1">
    <citation type="submission" date="2017-09" db="EMBL/GenBank/DDBJ databases">
        <title>Depth-based differentiation of microbial function through sediment-hosted aquifers and enrichment of novel symbionts in the deep terrestrial subsurface.</title>
        <authorList>
            <person name="Probst A.J."/>
            <person name="Ladd B."/>
            <person name="Jarett J.K."/>
            <person name="Geller-Mcgrath D.E."/>
            <person name="Sieber C.M."/>
            <person name="Emerson J.B."/>
            <person name="Anantharaman K."/>
            <person name="Thomas B.C."/>
            <person name="Malmstrom R."/>
            <person name="Stieglmeier M."/>
            <person name="Klingl A."/>
            <person name="Woyke T."/>
            <person name="Ryan C.M."/>
            <person name="Banfield J.F."/>
        </authorList>
    </citation>
    <scope>NUCLEOTIDE SEQUENCE [LARGE SCALE GENOMIC DNA]</scope>
    <source>
        <strain evidence="2">CG22_combo_CG10-13_8_21_14_all_43_18</strain>
    </source>
</reference>
<sequence>MDDEKSKIDELKKYLNSRKFKGLTANGRQRVPEQTIKDIRTNWREDESVFPPQEAEFRDMKKKRNFAKLFLISSVIFFVAALLTALFVILGGKGVISSQNVEISLSGPVAVDGGETLELEVIISNNNSISLELSDLIVEYPAGTRSSEDLSKELPRERFSLGNIGPGKKVNQPIRAVLFGEEGEIQNIKLSLEYRLQGSNAIFFKEKNYDIEIGNSPVSLRVESLTEVNSGREISFNVSLRSNSESLIENLMLIVEYPFGFSFKEAAPSASFDQSIWKVGDISPGEEKKIKITGILEGQDGEERFFRFWSGIQSIDAEKSLQTAFVSFRRSVFIKKPFLSLDLSIEGDTSVNHTSNPDEPIDVEILWLNNLPASVANVEIEAVLSGDFDELSVFADRGFYNSVNNTVTWSQEQNPVFETVSPGERGSVRFRFSSFSEAGQILNPEVTVNVGVRARRLAETGVSEEVTSFAERKIRFNTSLSLKTEGFFSSGPFPPSGPIPPKAESETAYTIVWSIENSVNDVSSAVVTAKIPSYVGWMNNFSGENISYNATSREIVWKPGEIEAGRGFSSPSKEIAFQLKFLPSLSQVGTSPVILTSSRLRAKDEFTGIVLETEAAEITTRMSSDPAYRPNDDTVVK</sequence>
<evidence type="ECO:0000256" key="1">
    <source>
        <dbReference type="SAM" id="Phobius"/>
    </source>
</evidence>
<keyword evidence="1" id="KW-0472">Membrane</keyword>
<accession>A0A2H0DVU9</accession>
<dbReference type="Proteomes" id="UP000231276">
    <property type="component" value="Unassembled WGS sequence"/>
</dbReference>
<protein>
    <recommendedName>
        <fullName evidence="4">DUF11 domain-containing protein</fullName>
    </recommendedName>
</protein>
<gene>
    <name evidence="2" type="ORF">COW82_02925</name>
</gene>
<evidence type="ECO:0008006" key="4">
    <source>
        <dbReference type="Google" id="ProtNLM"/>
    </source>
</evidence>
<keyword evidence="1" id="KW-0812">Transmembrane</keyword>
<evidence type="ECO:0000313" key="3">
    <source>
        <dbReference type="Proteomes" id="UP000231276"/>
    </source>
</evidence>
<evidence type="ECO:0000313" key="2">
    <source>
        <dbReference type="EMBL" id="PIP86276.1"/>
    </source>
</evidence>
<comment type="caution">
    <text evidence="2">The sequence shown here is derived from an EMBL/GenBank/DDBJ whole genome shotgun (WGS) entry which is preliminary data.</text>
</comment>
<proteinExistence type="predicted"/>
<name>A0A2H0DVU9_9BACT</name>
<feature type="transmembrane region" description="Helical" evidence="1">
    <location>
        <begin position="69"/>
        <end position="90"/>
    </location>
</feature>
<keyword evidence="1" id="KW-1133">Transmembrane helix</keyword>
<dbReference type="EMBL" id="PCTS01000040">
    <property type="protein sequence ID" value="PIP86276.1"/>
    <property type="molecule type" value="Genomic_DNA"/>
</dbReference>
<organism evidence="2 3">
    <name type="scientific">Candidatus Campbellbacteria bacterium CG22_combo_CG10-13_8_21_14_all_43_18</name>
    <dbReference type="NCBI Taxonomy" id="1974530"/>
    <lineage>
        <taxon>Bacteria</taxon>
        <taxon>Candidatus Campbelliibacteriota</taxon>
    </lineage>
</organism>